<dbReference type="InterPro" id="IPR014922">
    <property type="entry name" value="YdhG-like"/>
</dbReference>
<evidence type="ECO:0000259" key="1">
    <source>
        <dbReference type="Pfam" id="PF08818"/>
    </source>
</evidence>
<name>A0ABS9KAE7_9BACT</name>
<proteinExistence type="predicted"/>
<keyword evidence="3" id="KW-1185">Reference proteome</keyword>
<accession>A0ABS9KAE7</accession>
<reference evidence="2" key="2">
    <citation type="submission" date="2024-05" db="EMBL/GenBank/DDBJ databases">
        <title>Rhodohalobacter halophilus gen. nov., sp. nov., a moderately halophilic member of the family Balneolaceae.</title>
        <authorList>
            <person name="Xia J."/>
        </authorList>
    </citation>
    <scope>NUCLEOTIDE SEQUENCE</scope>
    <source>
        <strain evidence="2">WB101</strain>
    </source>
</reference>
<dbReference type="RefSeq" id="WP_237852665.1">
    <property type="nucleotide sequence ID" value="NZ_JAKLWS010000004.1"/>
</dbReference>
<evidence type="ECO:0000313" key="2">
    <source>
        <dbReference type="EMBL" id="MCG2587821.1"/>
    </source>
</evidence>
<dbReference type="Proteomes" id="UP001165366">
    <property type="component" value="Unassembled WGS sequence"/>
</dbReference>
<feature type="domain" description="YdhG-like" evidence="1">
    <location>
        <begin position="29"/>
        <end position="130"/>
    </location>
</feature>
<gene>
    <name evidence="2" type="ORF">L6773_04550</name>
</gene>
<dbReference type="EMBL" id="JAKLWS010000004">
    <property type="protein sequence ID" value="MCG2587821.1"/>
    <property type="molecule type" value="Genomic_DNA"/>
</dbReference>
<reference evidence="2" key="1">
    <citation type="submission" date="2022-01" db="EMBL/GenBank/DDBJ databases">
        <authorList>
            <person name="Wang Y."/>
        </authorList>
    </citation>
    <scope>NUCLEOTIDE SEQUENCE</scope>
    <source>
        <strain evidence="2">WB101</strain>
    </source>
</reference>
<comment type="caution">
    <text evidence="2">The sequence shown here is derived from an EMBL/GenBank/DDBJ whole genome shotgun (WGS) entry which is preliminary data.</text>
</comment>
<sequence>MAENKTKPTDQSVKAFINALDDEQKIADSNALIDLMKEVTGCEPKMWGSSIIGFDQFHYKYESGREGDFLKVGFSPRKREFSIYLMCSFDKNERLMEKLGKHRTGKSCLYVKRLKDIDINVLKELVKESIRFVDEKYG</sequence>
<organism evidence="2 3">
    <name type="scientific">Rhodohalobacter sulfatireducens</name>
    <dbReference type="NCBI Taxonomy" id="2911366"/>
    <lineage>
        <taxon>Bacteria</taxon>
        <taxon>Pseudomonadati</taxon>
        <taxon>Balneolota</taxon>
        <taxon>Balneolia</taxon>
        <taxon>Balneolales</taxon>
        <taxon>Balneolaceae</taxon>
        <taxon>Rhodohalobacter</taxon>
    </lineage>
</organism>
<dbReference type="SUPFAM" id="SSF159888">
    <property type="entry name" value="YdhG-like"/>
    <property type="match status" value="1"/>
</dbReference>
<protein>
    <submittedName>
        <fullName evidence="2">DUF1801 domain-containing protein</fullName>
    </submittedName>
</protein>
<dbReference type="Pfam" id="PF08818">
    <property type="entry name" value="DUF1801"/>
    <property type="match status" value="1"/>
</dbReference>
<evidence type="ECO:0000313" key="3">
    <source>
        <dbReference type="Proteomes" id="UP001165366"/>
    </source>
</evidence>